<organism evidence="3 4">
    <name type="scientific">Pleurotus ostreatus</name>
    <name type="common">Oyster mushroom</name>
    <name type="synonym">White-rot fungus</name>
    <dbReference type="NCBI Taxonomy" id="5322"/>
    <lineage>
        <taxon>Eukaryota</taxon>
        <taxon>Fungi</taxon>
        <taxon>Dikarya</taxon>
        <taxon>Basidiomycota</taxon>
        <taxon>Agaricomycotina</taxon>
        <taxon>Agaricomycetes</taxon>
        <taxon>Agaricomycetidae</taxon>
        <taxon>Agaricales</taxon>
        <taxon>Pleurotineae</taxon>
        <taxon>Pleurotaceae</taxon>
        <taxon>Pleurotus</taxon>
    </lineage>
</organism>
<accession>A0A8H6ZXS6</accession>
<feature type="region of interest" description="Disordered" evidence="1">
    <location>
        <begin position="262"/>
        <end position="287"/>
    </location>
</feature>
<dbReference type="Proteomes" id="UP000623687">
    <property type="component" value="Unassembled WGS sequence"/>
</dbReference>
<evidence type="ECO:0000256" key="2">
    <source>
        <dbReference type="SAM" id="Phobius"/>
    </source>
</evidence>
<dbReference type="OrthoDB" id="10429790at2759"/>
<feature type="compositionally biased region" description="Low complexity" evidence="1">
    <location>
        <begin position="97"/>
        <end position="118"/>
    </location>
</feature>
<keyword evidence="2" id="KW-0472">Membrane</keyword>
<feature type="region of interest" description="Disordered" evidence="1">
    <location>
        <begin position="97"/>
        <end position="122"/>
    </location>
</feature>
<feature type="compositionally biased region" description="Polar residues" evidence="1">
    <location>
        <begin position="212"/>
        <end position="221"/>
    </location>
</feature>
<gene>
    <name evidence="3" type="ORF">PC9H_007241</name>
</gene>
<dbReference type="VEuPathDB" id="FungiDB:PC9H_007241"/>
<keyword evidence="2" id="KW-1133">Transmembrane helix</keyword>
<name>A0A8H6ZXS6_PLEOS</name>
<feature type="transmembrane region" description="Helical" evidence="2">
    <location>
        <begin position="138"/>
        <end position="162"/>
    </location>
</feature>
<feature type="region of interest" description="Disordered" evidence="1">
    <location>
        <begin position="202"/>
        <end position="221"/>
    </location>
</feature>
<reference evidence="3" key="1">
    <citation type="submission" date="2019-07" db="EMBL/GenBank/DDBJ databases">
        <authorList>
            <person name="Palmer J.M."/>
        </authorList>
    </citation>
    <scope>NUCLEOTIDE SEQUENCE</scope>
    <source>
        <strain evidence="3">PC9</strain>
    </source>
</reference>
<comment type="caution">
    <text evidence="3">The sequence shown here is derived from an EMBL/GenBank/DDBJ whole genome shotgun (WGS) entry which is preliminary data.</text>
</comment>
<dbReference type="GeneID" id="59377059"/>
<keyword evidence="4" id="KW-1185">Reference proteome</keyword>
<evidence type="ECO:0000313" key="4">
    <source>
        <dbReference type="Proteomes" id="UP000623687"/>
    </source>
</evidence>
<keyword evidence="2" id="KW-0812">Transmembrane</keyword>
<protein>
    <submittedName>
        <fullName evidence="3">Uncharacterized protein</fullName>
    </submittedName>
</protein>
<sequence>MSDVDGDCSITAAGRTTSELSSVTPPTTTVTITKTEIRFTTSTILRVVRPTLSPVIPTARRNKISVPPVNVPAARSSTLSSSSSSVVISSPLNLIPTTTPSSIAPTPTPTATTSSSTPLPGPPTNAISSGTLPPSSKMAIVVVGVVAALMTAISLVILFVLIRMRRRVQHSSDKAEKAGITPFPYSERHPRPESVYSISYPVSGAQTVDPGSPTSMQAHHGSTSSEMLVIERTGASSVNGFQKRTGRKRSIYKSLESMRASVSSRLGGSRPGTSDGQSLPSSFGSGISTLVANLTNNRP</sequence>
<proteinExistence type="predicted"/>
<dbReference type="AlphaFoldDB" id="A0A8H6ZXS6"/>
<feature type="region of interest" description="Disordered" evidence="1">
    <location>
        <begin position="170"/>
        <end position="192"/>
    </location>
</feature>
<dbReference type="RefSeq" id="XP_036630394.1">
    <property type="nucleotide sequence ID" value="XM_036776774.1"/>
</dbReference>
<evidence type="ECO:0000256" key="1">
    <source>
        <dbReference type="SAM" id="MobiDB-lite"/>
    </source>
</evidence>
<evidence type="ECO:0000313" key="3">
    <source>
        <dbReference type="EMBL" id="KAF7428022.1"/>
    </source>
</evidence>
<dbReference type="EMBL" id="JACETU010000005">
    <property type="protein sequence ID" value="KAF7428022.1"/>
    <property type="molecule type" value="Genomic_DNA"/>
</dbReference>